<dbReference type="OrthoDB" id="9807535at2"/>
<evidence type="ECO:0000259" key="2">
    <source>
        <dbReference type="Pfam" id="PF03795"/>
    </source>
</evidence>
<dbReference type="InterPro" id="IPR011008">
    <property type="entry name" value="Dimeric_a/b-barrel"/>
</dbReference>
<accession>A0A1W6N210</accession>
<organism evidence="3 4">
    <name type="scientific">Methylocystis bryophila</name>
    <dbReference type="NCBI Taxonomy" id="655015"/>
    <lineage>
        <taxon>Bacteria</taxon>
        <taxon>Pseudomonadati</taxon>
        <taxon>Pseudomonadota</taxon>
        <taxon>Alphaproteobacteria</taxon>
        <taxon>Hyphomicrobiales</taxon>
        <taxon>Methylocystaceae</taxon>
        <taxon>Methylocystis</taxon>
    </lineage>
</organism>
<dbReference type="PANTHER" id="PTHR35174">
    <property type="entry name" value="BLL7171 PROTEIN-RELATED"/>
    <property type="match status" value="1"/>
</dbReference>
<dbReference type="EMBL" id="CP019948">
    <property type="protein sequence ID" value="ARN83858.1"/>
    <property type="molecule type" value="Genomic_DNA"/>
</dbReference>
<dbReference type="Proteomes" id="UP000193978">
    <property type="component" value="Chromosome"/>
</dbReference>
<evidence type="ECO:0000313" key="3">
    <source>
        <dbReference type="EMBL" id="ARN83858.1"/>
    </source>
</evidence>
<dbReference type="Gene3D" id="3.30.70.1060">
    <property type="entry name" value="Dimeric alpha+beta barrel"/>
    <property type="match status" value="1"/>
</dbReference>
<comment type="similarity">
    <text evidence="1">Belongs to the YciI family.</text>
</comment>
<dbReference type="KEGG" id="mbry:B1812_20835"/>
<dbReference type="STRING" id="655015.B1812_20835"/>
<dbReference type="RefSeq" id="WP_085773883.1">
    <property type="nucleotide sequence ID" value="NZ_AP027149.1"/>
</dbReference>
<name>A0A1W6N210_9HYPH</name>
<dbReference type="AlphaFoldDB" id="A0A1W6N210"/>
<proteinExistence type="inferred from homology"/>
<gene>
    <name evidence="3" type="ORF">B1812_20835</name>
</gene>
<evidence type="ECO:0000256" key="1">
    <source>
        <dbReference type="ARBA" id="ARBA00007689"/>
    </source>
</evidence>
<sequence>MRYLFIVKSNQLAEPTPALMEAMHKLAQREIQAGRMLDDGGLFPQATGAQVTVGKGELKVIDGPFIEAKEVIGGFAIFDLPGPDEALAAAREFMQLHKDHMPGWEGICEIRGIAGSMTKGA</sequence>
<dbReference type="PANTHER" id="PTHR35174:SF1">
    <property type="entry name" value="BLL0086 PROTEIN"/>
    <property type="match status" value="1"/>
</dbReference>
<protein>
    <recommendedName>
        <fullName evidence="2">YCII-related domain-containing protein</fullName>
    </recommendedName>
</protein>
<dbReference type="Pfam" id="PF03795">
    <property type="entry name" value="YCII"/>
    <property type="match status" value="1"/>
</dbReference>
<reference evidence="3 4" key="1">
    <citation type="submission" date="2017-02" db="EMBL/GenBank/DDBJ databases">
        <authorList>
            <person name="Peterson S.W."/>
        </authorList>
    </citation>
    <scope>NUCLEOTIDE SEQUENCE [LARGE SCALE GENOMIC DNA]</scope>
    <source>
        <strain evidence="3 4">S285</strain>
    </source>
</reference>
<keyword evidence="4" id="KW-1185">Reference proteome</keyword>
<dbReference type="SUPFAM" id="SSF54909">
    <property type="entry name" value="Dimeric alpha+beta barrel"/>
    <property type="match status" value="1"/>
</dbReference>
<feature type="domain" description="YCII-related" evidence="2">
    <location>
        <begin position="1"/>
        <end position="92"/>
    </location>
</feature>
<dbReference type="InterPro" id="IPR005545">
    <property type="entry name" value="YCII"/>
</dbReference>
<evidence type="ECO:0000313" key="4">
    <source>
        <dbReference type="Proteomes" id="UP000193978"/>
    </source>
</evidence>